<gene>
    <name evidence="2" type="primary">lplA</name>
    <name evidence="3" type="ORF">HLASA_0262</name>
    <name evidence="2" type="ORF">HLASF_0262</name>
</gene>
<dbReference type="RefSeq" id="WP_050047609.1">
    <property type="nucleotide sequence ID" value="NZ_CP008874.1"/>
</dbReference>
<dbReference type="PROSITE" id="PS51733">
    <property type="entry name" value="BPL_LPL_CATALYTIC"/>
    <property type="match status" value="1"/>
</dbReference>
<dbReference type="OrthoDB" id="192160at2157"/>
<dbReference type="SUPFAM" id="SSF55681">
    <property type="entry name" value="Class II aaRS and biotin synthetases"/>
    <property type="match status" value="1"/>
</dbReference>
<evidence type="ECO:0000313" key="4">
    <source>
        <dbReference type="Proteomes" id="UP000060390"/>
    </source>
</evidence>
<reference evidence="3 4" key="3">
    <citation type="journal article" date="2016" name="Stand. Genomic Sci.">
        <title>Complete genome sequence of 'Halanaeroarchaeum sulfurireducens' M27-SA2, a sulfur-reducing and acetate-oxidizing haloarchaeon from the deep-sea hypersaline anoxic lake Medee.</title>
        <authorList>
            <person name="Messina E."/>
            <person name="Sorokin D.Y."/>
            <person name="Kublanov I.V."/>
            <person name="Toshchakov S."/>
            <person name="Lopatina A."/>
            <person name="Arcadi E."/>
            <person name="Smedile F."/>
            <person name="La Spada G."/>
            <person name="La Cono V."/>
            <person name="Yakimov M.M."/>
        </authorList>
    </citation>
    <scope>NUCLEOTIDE SEQUENCE [LARGE SCALE GENOMIC DNA]</scope>
    <source>
        <strain evidence="3 4">M27-SA2</strain>
    </source>
</reference>
<name>A0A0F7P6I1_9EURY</name>
<dbReference type="InterPro" id="IPR045864">
    <property type="entry name" value="aa-tRNA-synth_II/BPL/LPL"/>
</dbReference>
<keyword evidence="2" id="KW-0436">Ligase</keyword>
<protein>
    <submittedName>
        <fullName evidence="2">Biotin/lipoate A/B protein ligase</fullName>
    </submittedName>
</protein>
<evidence type="ECO:0000313" key="2">
    <source>
        <dbReference type="EMBL" id="AKH96771.1"/>
    </source>
</evidence>
<dbReference type="STRING" id="1604004.HLASA_0262"/>
<dbReference type="PATRIC" id="fig|1604004.4.peg.275"/>
<evidence type="ECO:0000313" key="3">
    <source>
        <dbReference type="EMBL" id="ALG81173.1"/>
    </source>
</evidence>
<dbReference type="Proteomes" id="UP000060390">
    <property type="component" value="Chromosome"/>
</dbReference>
<dbReference type="HOGENOM" id="CLU_085363_1_0_2"/>
<dbReference type="InterPro" id="IPR004143">
    <property type="entry name" value="BPL_LPL_catalytic"/>
</dbReference>
<keyword evidence="5" id="KW-1185">Reference proteome</keyword>
<dbReference type="Pfam" id="PF21948">
    <property type="entry name" value="LplA-B_cat"/>
    <property type="match status" value="1"/>
</dbReference>
<dbReference type="GeneID" id="26009635"/>
<dbReference type="EMBL" id="CP008874">
    <property type="protein sequence ID" value="AKH96771.1"/>
    <property type="molecule type" value="Genomic_DNA"/>
</dbReference>
<dbReference type="KEGG" id="hsu:HLASF_0262"/>
<evidence type="ECO:0000313" key="5">
    <source>
        <dbReference type="Proteomes" id="UP000069906"/>
    </source>
</evidence>
<dbReference type="AlphaFoldDB" id="A0A0F7P6I1"/>
<sequence length="221" mass="23507">MRLLRGGALAPEDTRRILSWVAENDEAAIRVWQPPRQVVFGRLDATEPGYETAVERAASHGFETLERRVGGRAVAYTGRTVAFARYEPIDDARRGIGGRYEALSEDVARALDAVGVDARPGEPQDSFCPGEHSLQDGGKLVGLAQRVTEGAAVTAGVLVLDGHEAIGRVLADVYDALAVPFDPDSVGSVQRSGGDVDAVLPTLETALARGTSPSVLHLRQI</sequence>
<dbReference type="EMBL" id="CP011564">
    <property type="protein sequence ID" value="ALG81173.1"/>
    <property type="molecule type" value="Genomic_DNA"/>
</dbReference>
<reference evidence="2 5" key="1">
    <citation type="journal article" date="2015" name="ISME J.">
        <title>Elemental sulfur and acetate can support life of a novel strictly anaerobic haloarchaeon.</title>
        <authorList>
            <person name="Sorokin D.Y."/>
            <person name="Kublanov I.V."/>
            <person name="Gavrilov S.N."/>
            <person name="Rojo D."/>
            <person name="Roman P."/>
            <person name="Golyshin P.N."/>
            <person name="Slepak V.Z."/>
            <person name="Smedile F."/>
            <person name="Ferrer M."/>
            <person name="Messina E."/>
            <person name="La Cono V."/>
            <person name="Yakimov M.M."/>
        </authorList>
    </citation>
    <scope>NUCLEOTIDE SEQUENCE [LARGE SCALE GENOMIC DNA]</scope>
    <source>
        <strain evidence="2 5">HSR2</strain>
    </source>
</reference>
<evidence type="ECO:0000259" key="1">
    <source>
        <dbReference type="PROSITE" id="PS51733"/>
    </source>
</evidence>
<proteinExistence type="predicted"/>
<reference evidence="4" key="2">
    <citation type="submission" date="2015-05" db="EMBL/GenBank/DDBJ databases">
        <title>Complete genome sequence of Halanaeroarchaeum sulfurireducens type strain M27-SA2, a sulfate-reducer haloarchaeon from marine anoxic lake Medee.</title>
        <authorList>
            <person name="Messina E."/>
            <person name="Kublanov I.V."/>
            <person name="Toshchakov S."/>
            <person name="Arcadi E."/>
            <person name="La Spada G."/>
            <person name="La Cono V."/>
            <person name="Yakimov M.M."/>
        </authorList>
    </citation>
    <scope>NUCLEOTIDE SEQUENCE [LARGE SCALE GENOMIC DNA]</scope>
    <source>
        <strain evidence="4">M27-SA2</strain>
    </source>
</reference>
<dbReference type="KEGG" id="hsf:HLASA_0262"/>
<accession>A0A0F7P6I1</accession>
<organism evidence="2 5">
    <name type="scientific">Halanaeroarchaeum sulfurireducens</name>
    <dbReference type="NCBI Taxonomy" id="1604004"/>
    <lineage>
        <taxon>Archaea</taxon>
        <taxon>Methanobacteriati</taxon>
        <taxon>Methanobacteriota</taxon>
        <taxon>Stenosarchaea group</taxon>
        <taxon>Halobacteria</taxon>
        <taxon>Halobacteriales</taxon>
        <taxon>Halobacteriaceae</taxon>
        <taxon>Halanaeroarchaeum</taxon>
    </lineage>
</organism>
<dbReference type="Proteomes" id="UP000069906">
    <property type="component" value="Chromosome"/>
</dbReference>
<feature type="domain" description="BPL/LPL catalytic" evidence="1">
    <location>
        <begin position="23"/>
        <end position="215"/>
    </location>
</feature>
<dbReference type="Gene3D" id="3.30.930.10">
    <property type="entry name" value="Bira Bifunctional Protein, Domain 2"/>
    <property type="match status" value="1"/>
</dbReference>
<dbReference type="GO" id="GO:0016874">
    <property type="term" value="F:ligase activity"/>
    <property type="evidence" value="ECO:0007669"/>
    <property type="project" value="UniProtKB-KW"/>
</dbReference>